<evidence type="ECO:0000256" key="1">
    <source>
        <dbReference type="SAM" id="Coils"/>
    </source>
</evidence>
<protein>
    <submittedName>
        <fullName evidence="3 4">Eukaryotic translation initiation factor 3 subunit A-like isoform X1</fullName>
    </submittedName>
</protein>
<dbReference type="RefSeq" id="XP_050941688.1">
    <property type="nucleotide sequence ID" value="XM_051085731.1"/>
</dbReference>
<dbReference type="InterPro" id="IPR027512">
    <property type="entry name" value="EIF3A"/>
</dbReference>
<gene>
    <name evidence="3 4 5" type="primary">LOC103504230</name>
</gene>
<name>A0ABM3KV73_CUCME</name>
<evidence type="ECO:0000313" key="2">
    <source>
        <dbReference type="Proteomes" id="UP001652600"/>
    </source>
</evidence>
<dbReference type="Proteomes" id="UP001652600">
    <property type="component" value="Chromosome 6"/>
</dbReference>
<dbReference type="Gene3D" id="1.20.58.2240">
    <property type="match status" value="1"/>
</dbReference>
<keyword evidence="2" id="KW-1185">Reference proteome</keyword>
<evidence type="ECO:0000313" key="4">
    <source>
        <dbReference type="RefSeq" id="XP_050941689.1"/>
    </source>
</evidence>
<dbReference type="RefSeq" id="XP_050941690.1">
    <property type="nucleotide sequence ID" value="XM_051085733.1"/>
</dbReference>
<keyword evidence="1" id="KW-0175">Coiled coil</keyword>
<reference evidence="3 4" key="1">
    <citation type="submission" date="2025-05" db="UniProtKB">
        <authorList>
            <consortium name="RefSeq"/>
        </authorList>
    </citation>
    <scope>IDENTIFICATION</scope>
    <source>
        <tissue evidence="3 4">Stem</tissue>
    </source>
</reference>
<dbReference type="GeneID" id="103504230"/>
<sequence>MLMQVELGCWKVYLGKILILKIIFYCEEESRRLKLLKITEEAEQKRLAAEYEQRKNQRLRREIEERELEEAQALLQEAEKRVGKKKGSKKPVLDSEKLSKQALMQLALTEQLRERQEMEKKLQKLAKTMDYLERAKREEAAPLIEASFQQRLLEERMVHERNQQLSKEGTVLCLIFGQSATGALLDHIIQNHVASPHLANRAASQRVKVLLTHFLKTFGWLRIKIDTRKPYSQAELDEVRVELVEFLGSYI</sequence>
<evidence type="ECO:0000313" key="3">
    <source>
        <dbReference type="RefSeq" id="XP_050941688.1"/>
    </source>
</evidence>
<dbReference type="RefSeq" id="XP_050941689.1">
    <property type="nucleotide sequence ID" value="XM_051085732.1"/>
</dbReference>
<accession>A0ABM3KV73</accession>
<evidence type="ECO:0000313" key="5">
    <source>
        <dbReference type="RefSeq" id="XP_050941690.1"/>
    </source>
</evidence>
<dbReference type="PANTHER" id="PTHR14005:SF0">
    <property type="entry name" value="EUKARYOTIC TRANSLATION INITIATION FACTOR 3 SUBUNIT A"/>
    <property type="match status" value="1"/>
</dbReference>
<feature type="coiled-coil region" evidence="1">
    <location>
        <begin position="42"/>
        <end position="138"/>
    </location>
</feature>
<dbReference type="PANTHER" id="PTHR14005">
    <property type="entry name" value="EUKARYOTIC TRANSLATION INITIATION FACTOR 3, THETA SUBUNIT"/>
    <property type="match status" value="1"/>
</dbReference>
<proteinExistence type="predicted"/>
<organism evidence="2 5">
    <name type="scientific">Cucumis melo</name>
    <name type="common">Muskmelon</name>
    <dbReference type="NCBI Taxonomy" id="3656"/>
    <lineage>
        <taxon>Eukaryota</taxon>
        <taxon>Viridiplantae</taxon>
        <taxon>Streptophyta</taxon>
        <taxon>Embryophyta</taxon>
        <taxon>Tracheophyta</taxon>
        <taxon>Spermatophyta</taxon>
        <taxon>Magnoliopsida</taxon>
        <taxon>eudicotyledons</taxon>
        <taxon>Gunneridae</taxon>
        <taxon>Pentapetalae</taxon>
        <taxon>rosids</taxon>
        <taxon>fabids</taxon>
        <taxon>Cucurbitales</taxon>
        <taxon>Cucurbitaceae</taxon>
        <taxon>Benincaseae</taxon>
        <taxon>Cucumis</taxon>
    </lineage>
</organism>